<keyword evidence="1" id="KW-1133">Transmembrane helix</keyword>
<keyword evidence="4" id="KW-1185">Reference proteome</keyword>
<evidence type="ECO:0000313" key="3">
    <source>
        <dbReference type="EMBL" id="MBB4966411.1"/>
    </source>
</evidence>
<feature type="transmembrane region" description="Helical" evidence="1">
    <location>
        <begin position="148"/>
        <end position="168"/>
    </location>
</feature>
<feature type="transmembrane region" description="Helical" evidence="1">
    <location>
        <begin position="195"/>
        <end position="213"/>
    </location>
</feature>
<gene>
    <name evidence="3" type="ORF">F4559_003770</name>
</gene>
<evidence type="ECO:0000259" key="2">
    <source>
        <dbReference type="Pfam" id="PF23866"/>
    </source>
</evidence>
<sequence>MTPLLIALRRGSAPVAVPVMALLGLFAGTREDTIVDWGWASGQLQQHGVLLVPLTAALAAWDVSRDRRSGSPALTRTYPRPSVRWVLLNCVGAFLAGLVGWAVTLGMVATNVRGTGGPYWSVVLLGPFTFVAAVLCGAVAGRYLPRHLAAPLTAVAVWLGLAFGSTSADPVLARLSGVDRECCDVASQPVAATVAGQWLWLAALAVAALAVLLTPRQAGVAGVAALAMAAVAVVTIRGTDARLTEPRTATAESCGTRAEVTVCLWPEHAADVDAWLAAATRYRSLFADLGDQPRLYLEYGLRPAQDVPRLGPVRPGMSEDDLVTALARRLFPTPPACAEIEGGSKPYPAADADALLSGWLARRIRPGAPADRFVPPDQVALLDRLTGSRPEDQRRWYADLVRAHRDCTTPAPESP</sequence>
<feature type="transmembrane region" description="Helical" evidence="1">
    <location>
        <begin position="220"/>
        <end position="238"/>
    </location>
</feature>
<feature type="transmembrane region" description="Helical" evidence="1">
    <location>
        <begin position="85"/>
        <end position="107"/>
    </location>
</feature>
<dbReference type="RefSeq" id="WP_184670379.1">
    <property type="nucleotide sequence ID" value="NZ_BAABAI010000026.1"/>
</dbReference>
<reference evidence="3 4" key="1">
    <citation type="submission" date="2020-08" db="EMBL/GenBank/DDBJ databases">
        <title>Sequencing the genomes of 1000 actinobacteria strains.</title>
        <authorList>
            <person name="Klenk H.-P."/>
        </authorList>
    </citation>
    <scope>NUCLEOTIDE SEQUENCE [LARGE SCALE GENOMIC DNA]</scope>
    <source>
        <strain evidence="3 4">DSM 45084</strain>
    </source>
</reference>
<dbReference type="EMBL" id="JACHJS010000001">
    <property type="protein sequence ID" value="MBB4966411.1"/>
    <property type="molecule type" value="Genomic_DNA"/>
</dbReference>
<comment type="caution">
    <text evidence="3">The sequence shown here is derived from an EMBL/GenBank/DDBJ whole genome shotgun (WGS) entry which is preliminary data.</text>
</comment>
<keyword evidence="1" id="KW-0812">Transmembrane</keyword>
<feature type="domain" description="DUF7224" evidence="2">
    <location>
        <begin position="262"/>
        <end position="407"/>
    </location>
</feature>
<keyword evidence="1" id="KW-0472">Membrane</keyword>
<feature type="transmembrane region" description="Helical" evidence="1">
    <location>
        <begin position="7"/>
        <end position="27"/>
    </location>
</feature>
<protein>
    <recommendedName>
        <fullName evidence="2">DUF7224 domain-containing protein</fullName>
    </recommendedName>
</protein>
<accession>A0A7W7T4K6</accession>
<evidence type="ECO:0000313" key="4">
    <source>
        <dbReference type="Proteomes" id="UP000542674"/>
    </source>
</evidence>
<dbReference type="Proteomes" id="UP000542674">
    <property type="component" value="Unassembled WGS sequence"/>
</dbReference>
<organism evidence="3 4">
    <name type="scientific">Saccharothrix violaceirubra</name>
    <dbReference type="NCBI Taxonomy" id="413306"/>
    <lineage>
        <taxon>Bacteria</taxon>
        <taxon>Bacillati</taxon>
        <taxon>Actinomycetota</taxon>
        <taxon>Actinomycetes</taxon>
        <taxon>Pseudonocardiales</taxon>
        <taxon>Pseudonocardiaceae</taxon>
        <taxon>Saccharothrix</taxon>
    </lineage>
</organism>
<dbReference type="Pfam" id="PF23866">
    <property type="entry name" value="DUF7224"/>
    <property type="match status" value="1"/>
</dbReference>
<dbReference type="AlphaFoldDB" id="A0A7W7T4K6"/>
<name>A0A7W7T4K6_9PSEU</name>
<dbReference type="InterPro" id="IPR055648">
    <property type="entry name" value="DUF7224"/>
</dbReference>
<feature type="transmembrane region" description="Helical" evidence="1">
    <location>
        <begin position="119"/>
        <end position="141"/>
    </location>
</feature>
<feature type="transmembrane region" description="Helical" evidence="1">
    <location>
        <begin position="47"/>
        <end position="64"/>
    </location>
</feature>
<evidence type="ECO:0000256" key="1">
    <source>
        <dbReference type="SAM" id="Phobius"/>
    </source>
</evidence>
<proteinExistence type="predicted"/>